<proteinExistence type="predicted"/>
<organism evidence="2">
    <name type="scientific">Arundo donax</name>
    <name type="common">Giant reed</name>
    <name type="synonym">Donax arundinaceus</name>
    <dbReference type="NCBI Taxonomy" id="35708"/>
    <lineage>
        <taxon>Eukaryota</taxon>
        <taxon>Viridiplantae</taxon>
        <taxon>Streptophyta</taxon>
        <taxon>Embryophyta</taxon>
        <taxon>Tracheophyta</taxon>
        <taxon>Spermatophyta</taxon>
        <taxon>Magnoliopsida</taxon>
        <taxon>Liliopsida</taxon>
        <taxon>Poales</taxon>
        <taxon>Poaceae</taxon>
        <taxon>PACMAD clade</taxon>
        <taxon>Arundinoideae</taxon>
        <taxon>Arundineae</taxon>
        <taxon>Arundo</taxon>
    </lineage>
</organism>
<accession>A0A0A9FBE9</accession>
<sequence>MNIRGSRKKSLQEPYERPPQFPPS</sequence>
<dbReference type="EMBL" id="GBRH01188264">
    <property type="protein sequence ID" value="JAE09632.1"/>
    <property type="molecule type" value="Transcribed_RNA"/>
</dbReference>
<name>A0A0A9FBE9_ARUDO</name>
<reference evidence="2" key="2">
    <citation type="journal article" date="2015" name="Data Brief">
        <title>Shoot transcriptome of the giant reed, Arundo donax.</title>
        <authorList>
            <person name="Barrero R.A."/>
            <person name="Guerrero F.D."/>
            <person name="Moolhuijzen P."/>
            <person name="Goolsby J.A."/>
            <person name="Tidwell J."/>
            <person name="Bellgard S.E."/>
            <person name="Bellgard M.I."/>
        </authorList>
    </citation>
    <scope>NUCLEOTIDE SEQUENCE</scope>
    <source>
        <tissue evidence="2">Shoot tissue taken approximately 20 cm above the soil surface</tissue>
    </source>
</reference>
<protein>
    <submittedName>
        <fullName evidence="2">Uncharacterized protein</fullName>
    </submittedName>
</protein>
<evidence type="ECO:0000256" key="1">
    <source>
        <dbReference type="SAM" id="MobiDB-lite"/>
    </source>
</evidence>
<feature type="region of interest" description="Disordered" evidence="1">
    <location>
        <begin position="1"/>
        <end position="24"/>
    </location>
</feature>
<reference evidence="2" key="1">
    <citation type="submission" date="2014-09" db="EMBL/GenBank/DDBJ databases">
        <authorList>
            <person name="Magalhaes I.L.F."/>
            <person name="Oliveira U."/>
            <person name="Santos F.R."/>
            <person name="Vidigal T.H.D.A."/>
            <person name="Brescovit A.D."/>
            <person name="Santos A.J."/>
        </authorList>
    </citation>
    <scope>NUCLEOTIDE SEQUENCE</scope>
    <source>
        <tissue evidence="2">Shoot tissue taken approximately 20 cm above the soil surface</tissue>
    </source>
</reference>
<evidence type="ECO:0000313" key="2">
    <source>
        <dbReference type="EMBL" id="JAE09632.1"/>
    </source>
</evidence>
<dbReference type="AlphaFoldDB" id="A0A0A9FBE9"/>